<name>A0A0D5Y4J3_9PSED</name>
<feature type="binding site" evidence="2">
    <location>
        <position position="266"/>
    </location>
    <ligand>
        <name>substrate</name>
    </ligand>
</feature>
<dbReference type="GO" id="GO:0016779">
    <property type="term" value="F:nucleotidyltransferase activity"/>
    <property type="evidence" value="ECO:0007669"/>
    <property type="project" value="UniProtKB-KW"/>
</dbReference>
<dbReference type="PANTHER" id="PTHR21015:SF22">
    <property type="entry name" value="GLYCOSYLTRANSFERASE"/>
    <property type="match status" value="1"/>
</dbReference>
<evidence type="ECO:0000313" key="4">
    <source>
        <dbReference type="EMBL" id="AKA25924.1"/>
    </source>
</evidence>
<dbReference type="Gene3D" id="3.40.50.11190">
    <property type="match status" value="1"/>
</dbReference>
<evidence type="ECO:0000259" key="3">
    <source>
        <dbReference type="Pfam" id="PF04101"/>
    </source>
</evidence>
<gene>
    <name evidence="4" type="ORF">PCL1606_44770</name>
</gene>
<organism evidence="4 5">
    <name type="scientific">Pseudomonas chlororaphis</name>
    <dbReference type="NCBI Taxonomy" id="587753"/>
    <lineage>
        <taxon>Bacteria</taxon>
        <taxon>Pseudomonadati</taxon>
        <taxon>Pseudomonadota</taxon>
        <taxon>Gammaproteobacteria</taxon>
        <taxon>Pseudomonadales</taxon>
        <taxon>Pseudomonadaceae</taxon>
        <taxon>Pseudomonas</taxon>
    </lineage>
</organism>
<dbReference type="Pfam" id="PF04101">
    <property type="entry name" value="Glyco_tran_28_C"/>
    <property type="match status" value="1"/>
</dbReference>
<dbReference type="AlphaFoldDB" id="A0A0D5Y4J3"/>
<dbReference type="NCBIfam" id="TIGR03590">
    <property type="entry name" value="PseG"/>
    <property type="match status" value="1"/>
</dbReference>
<dbReference type="KEGG" id="pcz:PCL1606_44770"/>
<dbReference type="EMBL" id="CP011110">
    <property type="protein sequence ID" value="AKA25924.1"/>
    <property type="molecule type" value="Genomic_DNA"/>
</dbReference>
<keyword evidence="4" id="KW-0808">Transferase</keyword>
<evidence type="ECO:0000313" key="5">
    <source>
        <dbReference type="Proteomes" id="UP000032748"/>
    </source>
</evidence>
<feature type="active site" description="Proton acceptor" evidence="1">
    <location>
        <position position="17"/>
    </location>
</feature>
<proteinExistence type="predicted"/>
<dbReference type="InterPro" id="IPR020023">
    <property type="entry name" value="PseG"/>
</dbReference>
<protein>
    <submittedName>
        <fullName evidence="4">Acetylneuraminate cytidylyltransferase</fullName>
    </submittedName>
</protein>
<dbReference type="Gene3D" id="3.40.50.2000">
    <property type="entry name" value="Glycogen Phosphorylase B"/>
    <property type="match status" value="1"/>
</dbReference>
<dbReference type="GO" id="GO:0016758">
    <property type="term" value="F:hexosyltransferase activity"/>
    <property type="evidence" value="ECO:0007669"/>
    <property type="project" value="InterPro"/>
</dbReference>
<feature type="binding site" evidence="2">
    <location>
        <position position="168"/>
    </location>
    <ligand>
        <name>substrate</name>
    </ligand>
</feature>
<keyword evidence="4" id="KW-0548">Nucleotidyltransferase</keyword>
<dbReference type="PANTHER" id="PTHR21015">
    <property type="entry name" value="UDP-N-ACETYLGLUCOSAMINE--N-ACETYLMURAMYL-(PENTAPEPTIDE) PYROPHOSPHORYL-UNDECAPRENOL N-ACETYLGLUCOSAMINE TRANSFERASE 1"/>
    <property type="match status" value="1"/>
</dbReference>
<dbReference type="InterPro" id="IPR007235">
    <property type="entry name" value="Glyco_trans_28_C"/>
</dbReference>
<dbReference type="SUPFAM" id="SSF53756">
    <property type="entry name" value="UDP-Glycosyltransferase/glycogen phosphorylase"/>
    <property type="match status" value="1"/>
</dbReference>
<evidence type="ECO:0000256" key="2">
    <source>
        <dbReference type="PIRSR" id="PIRSR620023-2"/>
    </source>
</evidence>
<feature type="domain" description="Glycosyl transferase family 28 C-terminal" evidence="3">
    <location>
        <begin position="203"/>
        <end position="320"/>
    </location>
</feature>
<evidence type="ECO:0000256" key="1">
    <source>
        <dbReference type="PIRSR" id="PIRSR620023-1"/>
    </source>
</evidence>
<accession>A0A0D5Y4J3</accession>
<reference evidence="4 5" key="1">
    <citation type="journal article" date="2015" name="Mol. Plant Microbe Interact.">
        <title>Comparative Genomic Analysis of Pseudomonas chlororaphis PCL1606 Reveals New Insight into Antifungal Compounds Involved in Biocontrol.</title>
        <authorList>
            <person name="Calderon C.E."/>
            <person name="Ramos C."/>
            <person name="de Vicente A."/>
            <person name="Cazorla F.M."/>
        </authorList>
    </citation>
    <scope>NUCLEOTIDE SEQUENCE [LARGE SCALE GENOMIC DNA]</scope>
    <source>
        <strain evidence="4 5">PCL1606</strain>
    </source>
</reference>
<sequence>MRLLIRADASPAIGSGHIARCLTLARKLREQGATVAFACRTLPGHALERLVEQGFQAFALPAHYPHEPQGDIEALLPWQADIAALQARLQDQPRFDWVLVDHYGLDAQWQQAAREWAPRIAAIDDLANRRHAVDLLLDQNFSGTPQAYAGLLGSACRTLFGPHFALLREEFDCPPIVIRQRARRVLVNFGGFDAASQTHKAMQALSGLAGLEVDFVAGADNPAWAQMQRLAAGREDWRLHAYTRDFFRLMAEADLFIGAGGGTSWERAALGLPTLCISVAGNQEANARQLAEAGMHLYLGGSEQVGVEQIRQAVVALVDDYPLRQALAQRSRQLVDGQGAARVAAALLERAGRPVCGAGEKTATDEFMREAKEDPND</sequence>
<dbReference type="PATRIC" id="fig|587753.10.peg.4473"/>
<dbReference type="Proteomes" id="UP000032748">
    <property type="component" value="Chromosome"/>
</dbReference>
<dbReference type="OrthoDB" id="9788924at2"/>